<accession>A0AAJ5FIP9</accession>
<dbReference type="RefSeq" id="WP_139988809.1">
    <property type="nucleotide sequence ID" value="NZ_QFDK01000013.1"/>
</dbReference>
<dbReference type="EMBL" id="QFDK01000013">
    <property type="protein sequence ID" value="TOZ02347.1"/>
    <property type="molecule type" value="Genomic_DNA"/>
</dbReference>
<dbReference type="SUPFAM" id="SSF69572">
    <property type="entry name" value="Activating enzymes of the ubiquitin-like proteins"/>
    <property type="match status" value="1"/>
</dbReference>
<dbReference type="AlphaFoldDB" id="A0AAJ5FIP9"/>
<feature type="domain" description="THIF-type NAD/FAD binding fold" evidence="1">
    <location>
        <begin position="110"/>
        <end position="206"/>
    </location>
</feature>
<keyword evidence="2" id="KW-0808">Transferase</keyword>
<name>A0AAJ5FIP9_LEVBR</name>
<dbReference type="GO" id="GO:0005737">
    <property type="term" value="C:cytoplasm"/>
    <property type="evidence" value="ECO:0007669"/>
    <property type="project" value="TreeGrafter"/>
</dbReference>
<dbReference type="Pfam" id="PF00899">
    <property type="entry name" value="ThiF"/>
    <property type="match status" value="1"/>
</dbReference>
<dbReference type="GO" id="GO:0008641">
    <property type="term" value="F:ubiquitin-like modifier activating enzyme activity"/>
    <property type="evidence" value="ECO:0007669"/>
    <property type="project" value="InterPro"/>
</dbReference>
<dbReference type="InterPro" id="IPR000594">
    <property type="entry name" value="ThiF_NAD_FAD-bd"/>
</dbReference>
<dbReference type="InterPro" id="IPR035985">
    <property type="entry name" value="Ubiquitin-activating_enz"/>
</dbReference>
<dbReference type="Proteomes" id="UP000785759">
    <property type="component" value="Unassembled WGS sequence"/>
</dbReference>
<evidence type="ECO:0000313" key="3">
    <source>
        <dbReference type="Proteomes" id="UP000785759"/>
    </source>
</evidence>
<comment type="caution">
    <text evidence="2">The sequence shown here is derived from an EMBL/GenBank/DDBJ whole genome shotgun (WGS) entry which is preliminary data.</text>
</comment>
<dbReference type="GO" id="GO:0004792">
    <property type="term" value="F:thiosulfate-cyanide sulfurtransferase activity"/>
    <property type="evidence" value="ECO:0007669"/>
    <property type="project" value="TreeGrafter"/>
</dbReference>
<dbReference type="PANTHER" id="PTHR10953">
    <property type="entry name" value="UBIQUITIN-ACTIVATING ENZYME E1"/>
    <property type="match status" value="1"/>
</dbReference>
<dbReference type="InterPro" id="IPR045886">
    <property type="entry name" value="ThiF/MoeB/HesA"/>
</dbReference>
<gene>
    <name evidence="2" type="ORF">DIS17_10720</name>
</gene>
<dbReference type="Gene3D" id="3.40.50.720">
    <property type="entry name" value="NAD(P)-binding Rossmann-like Domain"/>
    <property type="match status" value="1"/>
</dbReference>
<sequence length="337" mass="37729">MMLKYDVYAEIISDNLVITELIPTTQQYIIKIPASQLKPVTEFVTSLNSGKGEEKQREQIDSNDFIKRLSKFVQNKSLIAHFFGDSNPNNPYARQLEMFESLNRSISPVEEFQSTLLKKTVFIIGAGRVGTALANSLNACGVGKIIIADTDIIEETNLSRQFLYTHSDIGKYKVDVLATRLNNRGLGKVVPVREMITDNTINQMASTYPNVDLYTGIPFPQSDSVTKTYEDLLEKGYMVYAIGEHDAGPLFTSAKQINKARACLMQKYPMTKNQNSRRLDAAAHDRHPSFLPEILITTSLATAEIVKYLSQVAIMNTESSIYSLSSTNYTVKLIDLD</sequence>
<keyword evidence="2" id="KW-0548">Nucleotidyltransferase</keyword>
<dbReference type="GO" id="GO:0016779">
    <property type="term" value="F:nucleotidyltransferase activity"/>
    <property type="evidence" value="ECO:0007669"/>
    <property type="project" value="UniProtKB-KW"/>
</dbReference>
<evidence type="ECO:0000259" key="1">
    <source>
        <dbReference type="Pfam" id="PF00899"/>
    </source>
</evidence>
<protein>
    <submittedName>
        <fullName evidence="2">Adenylyltransferase</fullName>
    </submittedName>
</protein>
<evidence type="ECO:0000313" key="2">
    <source>
        <dbReference type="EMBL" id="TOZ02347.1"/>
    </source>
</evidence>
<proteinExistence type="predicted"/>
<dbReference type="PANTHER" id="PTHR10953:SF102">
    <property type="entry name" value="ADENYLYLTRANSFERASE AND SULFURTRANSFERASE MOCS3"/>
    <property type="match status" value="1"/>
</dbReference>
<organism evidence="2 3">
    <name type="scientific">Levilactobacillus brevis</name>
    <name type="common">Lactobacillus brevis</name>
    <dbReference type="NCBI Taxonomy" id="1580"/>
    <lineage>
        <taxon>Bacteria</taxon>
        <taxon>Bacillati</taxon>
        <taxon>Bacillota</taxon>
        <taxon>Bacilli</taxon>
        <taxon>Lactobacillales</taxon>
        <taxon>Lactobacillaceae</taxon>
        <taxon>Levilactobacillus</taxon>
    </lineage>
</organism>
<reference evidence="2" key="1">
    <citation type="submission" date="2018-05" db="EMBL/GenBank/DDBJ databases">
        <title>Genome Comparison of Lactic Acid Bacteria Isolated from non-Wheat Sourdough.</title>
        <authorList>
            <person name="Rice T."/>
            <person name="Axel C."/>
            <person name="Lynch K.M."/>
            <person name="Benz C."/>
            <person name="Arendt E.K."/>
            <person name="Coffey A."/>
        </authorList>
    </citation>
    <scope>NUCLEOTIDE SEQUENCE</scope>
    <source>
        <strain evidence="2">TR055</strain>
    </source>
</reference>